<reference evidence="1 2" key="1">
    <citation type="journal article" date="2022" name="Allergy">
        <title>Genome assembly and annotation of Periplaneta americana reveal a comprehensive cockroach allergen profile.</title>
        <authorList>
            <person name="Wang L."/>
            <person name="Xiong Q."/>
            <person name="Saelim N."/>
            <person name="Wang L."/>
            <person name="Nong W."/>
            <person name="Wan A.T."/>
            <person name="Shi M."/>
            <person name="Liu X."/>
            <person name="Cao Q."/>
            <person name="Hui J.H.L."/>
            <person name="Sookrung N."/>
            <person name="Leung T.F."/>
            <person name="Tungtrongchitr A."/>
            <person name="Tsui S.K.W."/>
        </authorList>
    </citation>
    <scope>NUCLEOTIDE SEQUENCE [LARGE SCALE GENOMIC DNA]</scope>
    <source>
        <strain evidence="1">PWHHKU_190912</strain>
    </source>
</reference>
<name>A0ABQ8RUL5_PERAM</name>
<accession>A0ABQ8RUL5</accession>
<keyword evidence="2" id="KW-1185">Reference proteome</keyword>
<evidence type="ECO:0000313" key="1">
    <source>
        <dbReference type="EMBL" id="KAJ4425378.1"/>
    </source>
</evidence>
<proteinExistence type="predicted"/>
<dbReference type="EMBL" id="JAJSOF020000043">
    <property type="protein sequence ID" value="KAJ4425378.1"/>
    <property type="molecule type" value="Genomic_DNA"/>
</dbReference>
<sequence>MYKTKIVLATLFWNSEDCVEMFENISSRMEVQGALEDFRQSEDSLNIGMCNILVMVTARGSKRYKKTSPVGKGVEIEKLECIGHAVNKRMGARLGKLKGIQKESSGVDGHKPGFNMEHALYAIDVRRVKEGEKVCKPNQKSIGLQIGTRKEDEKRKKRKGKMITIQDALKLQQEFNQTHHDESVAVPNNCPGIPLPPQPDLTRWKTWLDAVNYYTEYYGKIMEVIDALDITDNSAVAAVKSLPSEQLLEDILFIDSNFKIESKSIILLESSKLQLSEALNIVYKRRLSKRGCGAAAPPDICGYCLVLCCEIHLLYSLYLVARIKKNSLSMKCTQSLVKSLLPWCCQSETRDKDYRVKPLPPSGAASLVSDALRVSFTPCQPLAMSPEFPGAAKFAAVFLPPLAPIHYTTLPFIAPSLTAASAASFLEFQHGKESTLLQSQSQSLGVWGIAAVFLPQGHNLNGKTAENEWHLKCRSRLDICPEADVDDSVVGGSLNVLALFSPSPEKNNKKKKTEIERTGGHMTNIAMELDPEKVTVKVSPPKFISITLDGTENTMKNISAFYVRRALDGFVGKVKNATRLRKGSLLIGTISPKQSERLLKAKLLGSNPIKVEWHSSLNTTRGVVHTDSLGGMSDEEIQLDLAEHPCPRLTVYYMPKVKNTRASLLKTLEEVGKEYFTVEEGNITCKVCDVTVKGNRARCIRRHCNRRKLRGAREEVLQFGGAVRYRPMNDTTLRTSYVDNCYEDTLNIIRRNRVNKKIWVSVDETTAACGRHVGHVVIGTLSPEGTGKSYLLTSEVLEKTIWIQQQATDLGRSHPNQSDTQKLRLLYQRIPNLTGPVASMTSRCNEMNKTAGRIDAVMATVRTKAEHAAMTQQGHNSHDVIRLLIPALYKNQSDSLMTADGACHHLCKLMAPVRHRWSINDVIGGIRNTVMPSIAHRCSRDAIIGKRNETVRNVTTALMDVMKVEHEIDPLAIGRSNITDIVEENTLSQPRFSQELKCDTCKDEEMSLFFGKTCEALLDNIAKDISSKYEVIRKLNQKPLNRKVLKMQ</sequence>
<gene>
    <name evidence="1" type="ORF">ANN_27993</name>
</gene>
<protein>
    <submittedName>
        <fullName evidence="1">Uncharacterized protein</fullName>
    </submittedName>
</protein>
<evidence type="ECO:0000313" key="2">
    <source>
        <dbReference type="Proteomes" id="UP001148838"/>
    </source>
</evidence>
<organism evidence="1 2">
    <name type="scientific">Periplaneta americana</name>
    <name type="common">American cockroach</name>
    <name type="synonym">Blatta americana</name>
    <dbReference type="NCBI Taxonomy" id="6978"/>
    <lineage>
        <taxon>Eukaryota</taxon>
        <taxon>Metazoa</taxon>
        <taxon>Ecdysozoa</taxon>
        <taxon>Arthropoda</taxon>
        <taxon>Hexapoda</taxon>
        <taxon>Insecta</taxon>
        <taxon>Pterygota</taxon>
        <taxon>Neoptera</taxon>
        <taxon>Polyneoptera</taxon>
        <taxon>Dictyoptera</taxon>
        <taxon>Blattodea</taxon>
        <taxon>Blattoidea</taxon>
        <taxon>Blattidae</taxon>
        <taxon>Blattinae</taxon>
        <taxon>Periplaneta</taxon>
    </lineage>
</organism>
<comment type="caution">
    <text evidence="1">The sequence shown here is derived from an EMBL/GenBank/DDBJ whole genome shotgun (WGS) entry which is preliminary data.</text>
</comment>
<dbReference type="Proteomes" id="UP001148838">
    <property type="component" value="Unassembled WGS sequence"/>
</dbReference>